<dbReference type="Proteomes" id="UP000319502">
    <property type="component" value="Unassembled WGS sequence"/>
</dbReference>
<feature type="region of interest" description="Disordered" evidence="1">
    <location>
        <begin position="1"/>
        <end position="40"/>
    </location>
</feature>
<name>A0A557QH83_9RHOO</name>
<dbReference type="EMBL" id="VMNK01000017">
    <property type="protein sequence ID" value="TVO52275.1"/>
    <property type="molecule type" value="Genomic_DNA"/>
</dbReference>
<gene>
    <name evidence="2" type="ORF">FHP91_17760</name>
</gene>
<comment type="caution">
    <text evidence="2">The sequence shown here is derived from an EMBL/GenBank/DDBJ whole genome shotgun (WGS) entry which is preliminary data.</text>
</comment>
<evidence type="ECO:0000313" key="3">
    <source>
        <dbReference type="Proteomes" id="UP000319502"/>
    </source>
</evidence>
<evidence type="ECO:0000313" key="2">
    <source>
        <dbReference type="EMBL" id="TVO52275.1"/>
    </source>
</evidence>
<accession>A0A557QH83</accession>
<organism evidence="2 3">
    <name type="scientific">Denitromonas halophila</name>
    <dbReference type="NCBI Taxonomy" id="1629404"/>
    <lineage>
        <taxon>Bacteria</taxon>
        <taxon>Pseudomonadati</taxon>
        <taxon>Pseudomonadota</taxon>
        <taxon>Betaproteobacteria</taxon>
        <taxon>Rhodocyclales</taxon>
        <taxon>Zoogloeaceae</taxon>
        <taxon>Denitromonas</taxon>
    </lineage>
</organism>
<evidence type="ECO:0000256" key="1">
    <source>
        <dbReference type="SAM" id="MobiDB-lite"/>
    </source>
</evidence>
<feature type="compositionally biased region" description="Basic and acidic residues" evidence="1">
    <location>
        <begin position="1"/>
        <end position="16"/>
    </location>
</feature>
<reference evidence="2 3" key="1">
    <citation type="submission" date="2019-07" db="EMBL/GenBank/DDBJ databases">
        <title>The pathways for chlorine oxyanion respiration interact through the shared metabolite chlorate.</title>
        <authorList>
            <person name="Barnum T.P."/>
            <person name="Cheng Y."/>
            <person name="Hill K.A."/>
            <person name="Lucas L.N."/>
            <person name="Carlson H.K."/>
            <person name="Coates J.D."/>
        </authorList>
    </citation>
    <scope>NUCLEOTIDE SEQUENCE [LARGE SCALE GENOMIC DNA]</scope>
    <source>
        <strain evidence="2 3">SFB-3</strain>
    </source>
</reference>
<keyword evidence="3" id="KW-1185">Reference proteome</keyword>
<sequence length="40" mass="4197">MDKPHGAGDPIGREHSAPSCSSCPGHNRRRAASAVKNANR</sequence>
<dbReference type="AlphaFoldDB" id="A0A557QH83"/>
<proteinExistence type="predicted"/>
<protein>
    <submittedName>
        <fullName evidence="2">DUF3678 domain-containing protein</fullName>
    </submittedName>
</protein>